<dbReference type="RefSeq" id="WP_158035643.1">
    <property type="nucleotide sequence ID" value="NZ_BAAAZV010000013.1"/>
</dbReference>
<feature type="transmembrane region" description="Helical" evidence="2">
    <location>
        <begin position="237"/>
        <end position="256"/>
    </location>
</feature>
<evidence type="ECO:0000313" key="3">
    <source>
        <dbReference type="EMBL" id="KAB1633806.1"/>
    </source>
</evidence>
<name>A0A7C8BTC7_9MICO</name>
<dbReference type="EMBL" id="WBKA01000001">
    <property type="protein sequence ID" value="KAB1633806.1"/>
    <property type="molecule type" value="Genomic_DNA"/>
</dbReference>
<sequence>MSRHDQTVSFDELVREQDAADRRARRDRRGGTGGGRDGAPASDGTGHRGPLGRVASVVSGILLVLAVLATPLALTGWWAEHHLLNTQAFVDDNVGVVDDDQVRDAVAQKAAAAITDHVQLPEQARAILAPQVKQTVRQAIDQTLSSDTGRQTWQSLLAATHDTNVDRMRGTASTDATDTAGRIVIDVSPLLDPVRQALTALSANLGDALPDTTVTVAVGPDGALDRLAPAVQAVDRAADPLAIGTAAAILLGVLLAGRRLRALARTGVWLVVAAAVTFALARGGGWAVAQLLTDQLGSAAEPLMTSLAMPLQVAATATGAIAAVMAIVARITDVLVRRAAASR</sequence>
<keyword evidence="2" id="KW-0812">Transmembrane</keyword>
<feature type="transmembrane region" description="Helical" evidence="2">
    <location>
        <begin position="309"/>
        <end position="329"/>
    </location>
</feature>
<feature type="region of interest" description="Disordered" evidence="1">
    <location>
        <begin position="1"/>
        <end position="49"/>
    </location>
</feature>
<dbReference type="Proteomes" id="UP000481339">
    <property type="component" value="Unassembled WGS sequence"/>
</dbReference>
<feature type="compositionally biased region" description="Basic and acidic residues" evidence="1">
    <location>
        <begin position="1"/>
        <end position="24"/>
    </location>
</feature>
<gene>
    <name evidence="3" type="ORF">F8O02_02515</name>
</gene>
<protein>
    <recommendedName>
        <fullName evidence="5">Integral membrane protein</fullName>
    </recommendedName>
</protein>
<accession>A0A7C8BTC7</accession>
<feature type="transmembrane region" description="Helical" evidence="2">
    <location>
        <begin position="268"/>
        <end position="289"/>
    </location>
</feature>
<evidence type="ECO:0008006" key="5">
    <source>
        <dbReference type="Google" id="ProtNLM"/>
    </source>
</evidence>
<keyword evidence="2" id="KW-0472">Membrane</keyword>
<evidence type="ECO:0000313" key="4">
    <source>
        <dbReference type="Proteomes" id="UP000481339"/>
    </source>
</evidence>
<keyword evidence="4" id="KW-1185">Reference proteome</keyword>
<feature type="transmembrane region" description="Helical" evidence="2">
    <location>
        <begin position="57"/>
        <end position="79"/>
    </location>
</feature>
<proteinExistence type="predicted"/>
<keyword evidence="2" id="KW-1133">Transmembrane helix</keyword>
<dbReference type="AlphaFoldDB" id="A0A7C8BTC7"/>
<reference evidence="3 4" key="1">
    <citation type="submission" date="2019-09" db="EMBL/GenBank/DDBJ databases">
        <title>Phylogeny of genus Pseudoclavibacter and closely related genus.</title>
        <authorList>
            <person name="Li Y."/>
        </authorList>
    </citation>
    <scope>NUCLEOTIDE SEQUENCE [LARGE SCALE GENOMIC DNA]</scope>
    <source>
        <strain evidence="3 4">JCM 16921</strain>
    </source>
</reference>
<evidence type="ECO:0000256" key="1">
    <source>
        <dbReference type="SAM" id="MobiDB-lite"/>
    </source>
</evidence>
<dbReference type="OrthoDB" id="4350291at2"/>
<comment type="caution">
    <text evidence="3">The sequence shown here is derived from an EMBL/GenBank/DDBJ whole genome shotgun (WGS) entry which is preliminary data.</text>
</comment>
<evidence type="ECO:0000256" key="2">
    <source>
        <dbReference type="SAM" id="Phobius"/>
    </source>
</evidence>
<organism evidence="3 4">
    <name type="scientific">Pseudoclavibacter caeni</name>
    <dbReference type="NCBI Taxonomy" id="908846"/>
    <lineage>
        <taxon>Bacteria</taxon>
        <taxon>Bacillati</taxon>
        <taxon>Actinomycetota</taxon>
        <taxon>Actinomycetes</taxon>
        <taxon>Micrococcales</taxon>
        <taxon>Microbacteriaceae</taxon>
        <taxon>Pseudoclavibacter</taxon>
    </lineage>
</organism>